<protein>
    <submittedName>
        <fullName evidence="4">GNAT family N-acetyltransferase</fullName>
    </submittedName>
</protein>
<keyword evidence="1 4" id="KW-0808">Transferase</keyword>
<evidence type="ECO:0000259" key="3">
    <source>
        <dbReference type="PROSITE" id="PS51186"/>
    </source>
</evidence>
<gene>
    <name evidence="4" type="ORF">B4V02_15960</name>
</gene>
<organism evidence="4 5">
    <name type="scientific">Paenibacillus kribbensis</name>
    <dbReference type="NCBI Taxonomy" id="172713"/>
    <lineage>
        <taxon>Bacteria</taxon>
        <taxon>Bacillati</taxon>
        <taxon>Bacillota</taxon>
        <taxon>Bacilli</taxon>
        <taxon>Bacillales</taxon>
        <taxon>Paenibacillaceae</taxon>
        <taxon>Paenibacillus</taxon>
    </lineage>
</organism>
<dbReference type="AlphaFoldDB" id="A0A222WQE7"/>
<dbReference type="EMBL" id="CP020028">
    <property type="protein sequence ID" value="ASR48084.1"/>
    <property type="molecule type" value="Genomic_DNA"/>
</dbReference>
<sequence length="139" mass="16039">MQPFECTSTLPRKEEFFSLYETTGWNGNGVYTPEILYSAICNSWYVITVYKNDHLVGFGRILSDGVYQTFICDLIVHPDYQNKGMGRAILNQLLEKCKSSGIRWVQLSSAKNKQSFYKKFGFQERPADAPGMQLFFESY</sequence>
<accession>A0A222WQE7</accession>
<proteinExistence type="predicted"/>
<dbReference type="OrthoDB" id="9775804at2"/>
<dbReference type="SUPFAM" id="SSF55729">
    <property type="entry name" value="Acyl-CoA N-acyltransferases (Nat)"/>
    <property type="match status" value="1"/>
</dbReference>
<dbReference type="Pfam" id="PF13508">
    <property type="entry name" value="Acetyltransf_7"/>
    <property type="match status" value="1"/>
</dbReference>
<dbReference type="GO" id="GO:0008080">
    <property type="term" value="F:N-acetyltransferase activity"/>
    <property type="evidence" value="ECO:0007669"/>
    <property type="project" value="InterPro"/>
</dbReference>
<dbReference type="PROSITE" id="PS51186">
    <property type="entry name" value="GNAT"/>
    <property type="match status" value="1"/>
</dbReference>
<dbReference type="Proteomes" id="UP000214666">
    <property type="component" value="Chromosome"/>
</dbReference>
<evidence type="ECO:0000313" key="5">
    <source>
        <dbReference type="Proteomes" id="UP000214666"/>
    </source>
</evidence>
<dbReference type="InterPro" id="IPR016181">
    <property type="entry name" value="Acyl_CoA_acyltransferase"/>
</dbReference>
<dbReference type="PANTHER" id="PTHR43626:SF4">
    <property type="entry name" value="GCN5-RELATED N-ACETYLTRANSFERASE 2, CHLOROPLASTIC"/>
    <property type="match status" value="1"/>
</dbReference>
<name>A0A222WQE7_9BACL</name>
<evidence type="ECO:0000313" key="4">
    <source>
        <dbReference type="EMBL" id="ASR48084.1"/>
    </source>
</evidence>
<dbReference type="KEGG" id="pkb:B4V02_15960"/>
<feature type="domain" description="N-acetyltransferase" evidence="3">
    <location>
        <begin position="1"/>
        <end position="137"/>
    </location>
</feature>
<keyword evidence="5" id="KW-1185">Reference proteome</keyword>
<evidence type="ECO:0000256" key="1">
    <source>
        <dbReference type="ARBA" id="ARBA00022679"/>
    </source>
</evidence>
<reference evidence="4 5" key="1">
    <citation type="submission" date="2017-03" db="EMBL/GenBank/DDBJ databases">
        <title>Complete genome sequence of Paenibacillus Kribbensis producing bioflocculants.</title>
        <authorList>
            <person name="Lee H.-G."/>
            <person name="Oh H.-M."/>
        </authorList>
    </citation>
    <scope>NUCLEOTIDE SEQUENCE [LARGE SCALE GENOMIC DNA]</scope>
    <source>
        <strain evidence="4 5">AM49</strain>
    </source>
</reference>
<dbReference type="CDD" id="cd04301">
    <property type="entry name" value="NAT_SF"/>
    <property type="match status" value="1"/>
</dbReference>
<keyword evidence="2" id="KW-0012">Acyltransferase</keyword>
<dbReference type="PANTHER" id="PTHR43626">
    <property type="entry name" value="ACYL-COA N-ACYLTRANSFERASE"/>
    <property type="match status" value="1"/>
</dbReference>
<dbReference type="RefSeq" id="WP_094155544.1">
    <property type="nucleotide sequence ID" value="NZ_CP020028.1"/>
</dbReference>
<dbReference type="InterPro" id="IPR000182">
    <property type="entry name" value="GNAT_dom"/>
</dbReference>
<dbReference type="Gene3D" id="3.40.630.30">
    <property type="match status" value="1"/>
</dbReference>
<dbReference type="GO" id="GO:0005737">
    <property type="term" value="C:cytoplasm"/>
    <property type="evidence" value="ECO:0007669"/>
    <property type="project" value="TreeGrafter"/>
</dbReference>
<evidence type="ECO:0000256" key="2">
    <source>
        <dbReference type="ARBA" id="ARBA00023315"/>
    </source>
</evidence>
<dbReference type="InterPro" id="IPR045039">
    <property type="entry name" value="NSI-like"/>
</dbReference>